<accession>A0A5J6VJM3</accession>
<dbReference type="InterPro" id="IPR038461">
    <property type="entry name" value="Schlafen_AlbA_2_dom_sf"/>
</dbReference>
<reference evidence="2" key="1">
    <citation type="journal article" date="2019" name="Philos. Trans. R. Soc. Lond., B, Biol. Sci.">
        <title>Targeted metagenomic recovery of four divergent viruses reveals shared and distinctive characteristics of giant viruses of marine eukaryotes.</title>
        <authorList>
            <person name="Needham D.M."/>
            <person name="Poirier C."/>
            <person name="Hehenberger E."/>
            <person name="Jimenez V."/>
            <person name="Swalwell J.E."/>
            <person name="Santoro A.E."/>
            <person name="Worden A.Z."/>
        </authorList>
    </citation>
    <scope>NUCLEOTIDE SEQUENCE</scope>
    <source>
        <strain evidence="2">OPacV-662</strain>
    </source>
</reference>
<proteinExistence type="predicted"/>
<name>A0A5J6VJM3_9VIRU</name>
<dbReference type="EMBL" id="MN448277">
    <property type="protein sequence ID" value="QFG74084.1"/>
    <property type="molecule type" value="Genomic_DNA"/>
</dbReference>
<dbReference type="InterPro" id="IPR007421">
    <property type="entry name" value="Schlafen_AlbA_2_dom"/>
</dbReference>
<organism evidence="2">
    <name type="scientific">Megaviridae environmental sample</name>
    <dbReference type="NCBI Taxonomy" id="1737588"/>
    <lineage>
        <taxon>Viruses</taxon>
        <taxon>Varidnaviria</taxon>
        <taxon>Bamfordvirae</taxon>
        <taxon>Nucleocytoviricota</taxon>
        <taxon>Megaviricetes</taxon>
        <taxon>Imitervirales</taxon>
        <taxon>Mimiviridae</taxon>
        <taxon>environmental samples</taxon>
    </lineage>
</organism>
<evidence type="ECO:0000259" key="1">
    <source>
        <dbReference type="Pfam" id="PF04326"/>
    </source>
</evidence>
<feature type="domain" description="Schlafen AlbA-2" evidence="1">
    <location>
        <begin position="55"/>
        <end position="163"/>
    </location>
</feature>
<dbReference type="Pfam" id="PF04326">
    <property type="entry name" value="SLFN_AlbA_2"/>
    <property type="match status" value="1"/>
</dbReference>
<sequence length="335" mass="39905">MYLGAPRHDETLYEEYKQIPLNFDNHDEDTIDHHVVEFQRGRISQDLINESISTNLERFIPKVVAGFCNSGIDGKLFLGIDDNGNITGIPSNSMIDPHDIQQQVYSVFERNTSTQNKLEDIHIQVECHLLHIDEDYLDPDKADEISSIYFQEKLEFVQRQHEYRETYNEWYNNMYFYKQKITRVINITRFRNELITFIHREIETYTNADEIQPIIDQLESPAYIVINITNERLSDNCDPRDILYWIWRFREFKTKELCRTKPKKPRGKFTIPKMCYLLSMHETFQRKFLENGLNYYLVEITILGSQVPHRDVGFRHNQGYAYRVRVDTENGPISL</sequence>
<protein>
    <recommendedName>
        <fullName evidence="1">Schlafen AlbA-2 domain-containing protein</fullName>
    </recommendedName>
</protein>
<dbReference type="Gene3D" id="3.30.950.30">
    <property type="entry name" value="Schlafen, AAA domain"/>
    <property type="match status" value="1"/>
</dbReference>
<evidence type="ECO:0000313" key="2">
    <source>
        <dbReference type="EMBL" id="QFG74084.1"/>
    </source>
</evidence>